<evidence type="ECO:0000256" key="1">
    <source>
        <dbReference type="SAM" id="MobiDB-lite"/>
    </source>
</evidence>
<protein>
    <submittedName>
        <fullName evidence="2">Uncharacterized protein</fullName>
    </submittedName>
</protein>
<evidence type="ECO:0000313" key="3">
    <source>
        <dbReference type="Proteomes" id="UP000250275"/>
    </source>
</evidence>
<dbReference type="Proteomes" id="UP000250275">
    <property type="component" value="Unassembled WGS sequence"/>
</dbReference>
<name>A0A310SJH0_9HYME</name>
<feature type="region of interest" description="Disordered" evidence="1">
    <location>
        <begin position="157"/>
        <end position="188"/>
    </location>
</feature>
<accession>A0A310SJH0</accession>
<feature type="region of interest" description="Disordered" evidence="1">
    <location>
        <begin position="26"/>
        <end position="79"/>
    </location>
</feature>
<organism evidence="2 3">
    <name type="scientific">Eufriesea mexicana</name>
    <dbReference type="NCBI Taxonomy" id="516756"/>
    <lineage>
        <taxon>Eukaryota</taxon>
        <taxon>Metazoa</taxon>
        <taxon>Ecdysozoa</taxon>
        <taxon>Arthropoda</taxon>
        <taxon>Hexapoda</taxon>
        <taxon>Insecta</taxon>
        <taxon>Pterygota</taxon>
        <taxon>Neoptera</taxon>
        <taxon>Endopterygota</taxon>
        <taxon>Hymenoptera</taxon>
        <taxon>Apocrita</taxon>
        <taxon>Aculeata</taxon>
        <taxon>Apoidea</taxon>
        <taxon>Anthophila</taxon>
        <taxon>Apidae</taxon>
        <taxon>Eufriesea</taxon>
    </lineage>
</organism>
<keyword evidence="3" id="KW-1185">Reference proteome</keyword>
<proteinExistence type="predicted"/>
<sequence>MGASCAVKGSKSHPCHCCSHLASPGASVQQQQQHHHHRHHHHHHETHHAHHQHHHHHHPAGKQPSGELQPQNNNGDCNILAPLRSKMKVLKKLKRKMGLGLDFVDKFALRRGSKEVEEGNLGSEARFRDGGFRGVQKDPVDAFHELVTCYNHQRLANPMAEDGSEEEVTRRRKQKKEKRSQLPRAGRSLTVLTDWPDVGVRSHPSTHFPLGL</sequence>
<dbReference type="EMBL" id="KQ760559">
    <property type="protein sequence ID" value="OAD59798.1"/>
    <property type="molecule type" value="Genomic_DNA"/>
</dbReference>
<feature type="compositionally biased region" description="Basic residues" evidence="1">
    <location>
        <begin position="33"/>
        <end position="60"/>
    </location>
</feature>
<evidence type="ECO:0000313" key="2">
    <source>
        <dbReference type="EMBL" id="OAD59798.1"/>
    </source>
</evidence>
<reference evidence="2 3" key="1">
    <citation type="submission" date="2015-07" db="EMBL/GenBank/DDBJ databases">
        <title>The genome of Eufriesea mexicana.</title>
        <authorList>
            <person name="Pan H."/>
            <person name="Kapheim K."/>
        </authorList>
    </citation>
    <scope>NUCLEOTIDE SEQUENCE [LARGE SCALE GENOMIC DNA]</scope>
    <source>
        <strain evidence="2">0111107269</strain>
        <tissue evidence="2">Whole body</tissue>
    </source>
</reference>
<feature type="compositionally biased region" description="Polar residues" evidence="1">
    <location>
        <begin position="66"/>
        <end position="76"/>
    </location>
</feature>
<gene>
    <name evidence="2" type="ORF">WN48_08019</name>
</gene>
<dbReference type="AlphaFoldDB" id="A0A310SJH0"/>